<feature type="region of interest" description="Disordered" evidence="7">
    <location>
        <begin position="1067"/>
        <end position="1409"/>
    </location>
</feature>
<dbReference type="GO" id="GO:0000793">
    <property type="term" value="C:condensed chromosome"/>
    <property type="evidence" value="ECO:0007669"/>
    <property type="project" value="Ensembl"/>
</dbReference>
<feature type="compositionally biased region" description="Basic residues" evidence="7">
    <location>
        <begin position="2959"/>
        <end position="2972"/>
    </location>
</feature>
<feature type="compositionally biased region" description="Basic residues" evidence="7">
    <location>
        <begin position="1898"/>
        <end position="1907"/>
    </location>
</feature>
<dbReference type="PANTHER" id="PTHR21603">
    <property type="entry name" value="ANTIGEN KI-67-LIKE PROTEIN"/>
    <property type="match status" value="1"/>
</dbReference>
<dbReference type="SUPFAM" id="SSF49879">
    <property type="entry name" value="SMAD/FHA domain"/>
    <property type="match status" value="1"/>
</dbReference>
<feature type="compositionally biased region" description="Polar residues" evidence="7">
    <location>
        <begin position="276"/>
        <end position="286"/>
    </location>
</feature>
<proteinExistence type="predicted"/>
<feature type="region of interest" description="Disordered" evidence="7">
    <location>
        <begin position="614"/>
        <end position="652"/>
    </location>
</feature>
<keyword evidence="6" id="KW-0131">Cell cycle</keyword>
<dbReference type="InterPro" id="IPR008984">
    <property type="entry name" value="SMAD_FHA_dom_sf"/>
</dbReference>
<feature type="compositionally biased region" description="Basic and acidic residues" evidence="7">
    <location>
        <begin position="2922"/>
        <end position="2940"/>
    </location>
</feature>
<dbReference type="GeneTree" id="ENSGT00940000154352"/>
<feature type="compositionally biased region" description="Polar residues" evidence="7">
    <location>
        <begin position="2064"/>
        <end position="2079"/>
    </location>
</feature>
<name>A0A8C6I3D9_MUSSI</name>
<dbReference type="InterPro" id="IPR029334">
    <property type="entry name" value="PP1-bd"/>
</dbReference>
<organism evidence="9 10">
    <name type="scientific">Mus spicilegus</name>
    <name type="common">Mound-building mouse</name>
    <dbReference type="NCBI Taxonomy" id="10103"/>
    <lineage>
        <taxon>Eukaryota</taxon>
        <taxon>Metazoa</taxon>
        <taxon>Chordata</taxon>
        <taxon>Craniata</taxon>
        <taxon>Vertebrata</taxon>
        <taxon>Euteleostomi</taxon>
        <taxon>Mammalia</taxon>
        <taxon>Eutheria</taxon>
        <taxon>Euarchontoglires</taxon>
        <taxon>Glires</taxon>
        <taxon>Rodentia</taxon>
        <taxon>Myomorpha</taxon>
        <taxon>Muroidea</taxon>
        <taxon>Muridae</taxon>
        <taxon>Murinae</taxon>
        <taxon>Mus</taxon>
        <taxon>Mus</taxon>
    </lineage>
</organism>
<feature type="region of interest" description="Disordered" evidence="7">
    <location>
        <begin position="2301"/>
        <end position="2331"/>
    </location>
</feature>
<keyword evidence="10" id="KW-1185">Reference proteome</keyword>
<protein>
    <submittedName>
        <fullName evidence="9">Antigen identified by monoclonal antibody Ki 67</fullName>
    </submittedName>
</protein>
<feature type="region of interest" description="Disordered" evidence="7">
    <location>
        <begin position="2260"/>
        <end position="2281"/>
    </location>
</feature>
<feature type="compositionally biased region" description="Basic and acidic residues" evidence="7">
    <location>
        <begin position="235"/>
        <end position="263"/>
    </location>
</feature>
<feature type="compositionally biased region" description="Basic and acidic residues" evidence="7">
    <location>
        <begin position="2790"/>
        <end position="2806"/>
    </location>
</feature>
<feature type="compositionally biased region" description="Polar residues" evidence="7">
    <location>
        <begin position="2488"/>
        <end position="2505"/>
    </location>
</feature>
<feature type="compositionally biased region" description="Polar residues" evidence="7">
    <location>
        <begin position="2941"/>
        <end position="2950"/>
    </location>
</feature>
<feature type="region of interest" description="Disordered" evidence="7">
    <location>
        <begin position="1926"/>
        <end position="2226"/>
    </location>
</feature>
<dbReference type="GO" id="GO:0051321">
    <property type="term" value="P:meiotic cell cycle"/>
    <property type="evidence" value="ECO:0007669"/>
    <property type="project" value="Ensembl"/>
</dbReference>
<feature type="compositionally biased region" description="Basic and acidic residues" evidence="7">
    <location>
        <begin position="3001"/>
        <end position="3015"/>
    </location>
</feature>
<dbReference type="PANTHER" id="PTHR21603:SF17">
    <property type="entry name" value="PROLIFERATION MARKER PROTEIN KI-67"/>
    <property type="match status" value="1"/>
</dbReference>
<dbReference type="SMART" id="SM00240">
    <property type="entry name" value="FHA"/>
    <property type="match status" value="1"/>
</dbReference>
<feature type="compositionally biased region" description="Basic and acidic residues" evidence="7">
    <location>
        <begin position="98"/>
        <end position="107"/>
    </location>
</feature>
<evidence type="ECO:0000256" key="4">
    <source>
        <dbReference type="ARBA" id="ARBA00022843"/>
    </source>
</evidence>
<dbReference type="SMART" id="SM01295">
    <property type="entry name" value="K167R"/>
    <property type="match status" value="15"/>
</dbReference>
<feature type="compositionally biased region" description="Polar residues" evidence="7">
    <location>
        <begin position="168"/>
        <end position="177"/>
    </location>
</feature>
<dbReference type="GO" id="GO:0005737">
    <property type="term" value="C:cytoplasm"/>
    <property type="evidence" value="ECO:0007669"/>
    <property type="project" value="Ensembl"/>
</dbReference>
<evidence type="ECO:0000313" key="9">
    <source>
        <dbReference type="Ensembl" id="ENSMSIP00000029707.1"/>
    </source>
</evidence>
<keyword evidence="5" id="KW-0539">Nucleus</keyword>
<feature type="compositionally biased region" description="Polar residues" evidence="7">
    <location>
        <begin position="2704"/>
        <end position="2714"/>
    </location>
</feature>
<evidence type="ECO:0000256" key="5">
    <source>
        <dbReference type="ARBA" id="ARBA00023242"/>
    </source>
</evidence>
<dbReference type="Pfam" id="PF15276">
    <property type="entry name" value="PP1_bind"/>
    <property type="match status" value="1"/>
</dbReference>
<feature type="compositionally biased region" description="Polar residues" evidence="7">
    <location>
        <begin position="444"/>
        <end position="455"/>
    </location>
</feature>
<feature type="compositionally biased region" description="Polar residues" evidence="7">
    <location>
        <begin position="2185"/>
        <end position="2200"/>
    </location>
</feature>
<feature type="compositionally biased region" description="Polar residues" evidence="7">
    <location>
        <begin position="855"/>
        <end position="866"/>
    </location>
</feature>
<dbReference type="Gene3D" id="2.60.200.20">
    <property type="match status" value="1"/>
</dbReference>
<feature type="region of interest" description="Disordered" evidence="7">
    <location>
        <begin position="775"/>
        <end position="815"/>
    </location>
</feature>
<feature type="compositionally biased region" description="Basic and acidic residues" evidence="7">
    <location>
        <begin position="1176"/>
        <end position="1190"/>
    </location>
</feature>
<dbReference type="GO" id="GO:0000775">
    <property type="term" value="C:chromosome, centromeric region"/>
    <property type="evidence" value="ECO:0007669"/>
    <property type="project" value="Ensembl"/>
</dbReference>
<dbReference type="PROSITE" id="PS50006">
    <property type="entry name" value="FHA_DOMAIN"/>
    <property type="match status" value="1"/>
</dbReference>
<feature type="compositionally biased region" description="Polar residues" evidence="7">
    <location>
        <begin position="1097"/>
        <end position="1107"/>
    </location>
</feature>
<dbReference type="GO" id="GO:1990705">
    <property type="term" value="P:cholangiocyte proliferation"/>
    <property type="evidence" value="ECO:0007669"/>
    <property type="project" value="Ensembl"/>
</dbReference>
<feature type="region of interest" description="Disordered" evidence="7">
    <location>
        <begin position="98"/>
        <end position="461"/>
    </location>
</feature>
<feature type="compositionally biased region" description="Basic and acidic residues" evidence="7">
    <location>
        <begin position="2891"/>
        <end position="2901"/>
    </location>
</feature>
<feature type="region of interest" description="Disordered" evidence="7">
    <location>
        <begin position="473"/>
        <end position="572"/>
    </location>
</feature>
<evidence type="ECO:0000259" key="8">
    <source>
        <dbReference type="PROSITE" id="PS50006"/>
    </source>
</evidence>
<keyword evidence="4" id="KW-0832">Ubl conjugation</keyword>
<feature type="domain" description="FHA" evidence="8">
    <location>
        <begin position="27"/>
        <end position="76"/>
    </location>
</feature>
<feature type="compositionally biased region" description="Basic residues" evidence="7">
    <location>
        <begin position="616"/>
        <end position="634"/>
    </location>
</feature>
<dbReference type="InterPro" id="IPR000253">
    <property type="entry name" value="FHA_dom"/>
</dbReference>
<feature type="compositionally biased region" description="Polar residues" evidence="7">
    <location>
        <begin position="780"/>
        <end position="789"/>
    </location>
</feature>
<feature type="compositionally biased region" description="Basic and acidic residues" evidence="7">
    <location>
        <begin position="975"/>
        <end position="995"/>
    </location>
</feature>
<dbReference type="Pfam" id="PF00498">
    <property type="entry name" value="FHA"/>
    <property type="match status" value="1"/>
</dbReference>
<evidence type="ECO:0000256" key="2">
    <source>
        <dbReference type="ARBA" id="ARBA00022499"/>
    </source>
</evidence>
<dbReference type="GO" id="GO:1902275">
    <property type="term" value="P:regulation of chromatin organization"/>
    <property type="evidence" value="ECO:0007669"/>
    <property type="project" value="Ensembl"/>
</dbReference>
<evidence type="ECO:0000256" key="3">
    <source>
        <dbReference type="ARBA" id="ARBA00022553"/>
    </source>
</evidence>
<feature type="compositionally biased region" description="Basic and acidic residues" evidence="7">
    <location>
        <begin position="867"/>
        <end position="882"/>
    </location>
</feature>
<keyword evidence="3" id="KW-0597">Phosphoprotein</keyword>
<feature type="compositionally biased region" description="Polar residues" evidence="7">
    <location>
        <begin position="2766"/>
        <end position="2775"/>
    </location>
</feature>
<feature type="compositionally biased region" description="Basic residues" evidence="7">
    <location>
        <begin position="2262"/>
        <end position="2274"/>
    </location>
</feature>
<dbReference type="GO" id="GO:0072574">
    <property type="term" value="P:hepatocyte proliferation"/>
    <property type="evidence" value="ECO:0007669"/>
    <property type="project" value="Ensembl"/>
</dbReference>
<dbReference type="InterPro" id="IPR012568">
    <property type="entry name" value="KI67R"/>
</dbReference>
<accession>A0A8C6I3D9</accession>
<evidence type="ECO:0000256" key="7">
    <source>
        <dbReference type="SAM" id="MobiDB-lite"/>
    </source>
</evidence>
<feature type="compositionally biased region" description="Polar residues" evidence="7">
    <location>
        <begin position="1766"/>
        <end position="1778"/>
    </location>
</feature>
<feature type="compositionally biased region" description="Low complexity" evidence="7">
    <location>
        <begin position="2462"/>
        <end position="2471"/>
    </location>
</feature>
<feature type="compositionally biased region" description="Polar residues" evidence="7">
    <location>
        <begin position="1001"/>
        <end position="1020"/>
    </location>
</feature>
<dbReference type="Proteomes" id="UP000694415">
    <property type="component" value="Unplaced"/>
</dbReference>
<feature type="compositionally biased region" description="Basic and acidic residues" evidence="7">
    <location>
        <begin position="2843"/>
        <end position="2854"/>
    </location>
</feature>
<feature type="compositionally biased region" description="Basic and acidic residues" evidence="7">
    <location>
        <begin position="3023"/>
        <end position="3045"/>
    </location>
</feature>
<dbReference type="GO" id="GO:0072089">
    <property type="term" value="P:stem cell proliferation"/>
    <property type="evidence" value="ECO:0007669"/>
    <property type="project" value="Ensembl"/>
</dbReference>
<evidence type="ECO:0000313" key="10">
    <source>
        <dbReference type="Proteomes" id="UP000694415"/>
    </source>
</evidence>
<feature type="compositionally biased region" description="Basic residues" evidence="7">
    <location>
        <begin position="1308"/>
        <end position="1317"/>
    </location>
</feature>
<feature type="region of interest" description="Disordered" evidence="7">
    <location>
        <begin position="836"/>
        <end position="901"/>
    </location>
</feature>
<feature type="region of interest" description="Disordered" evidence="7">
    <location>
        <begin position="1892"/>
        <end position="1911"/>
    </location>
</feature>
<dbReference type="GO" id="GO:0051983">
    <property type="term" value="P:regulation of chromosome segregation"/>
    <property type="evidence" value="ECO:0007669"/>
    <property type="project" value="TreeGrafter"/>
</dbReference>
<feature type="region of interest" description="Disordered" evidence="7">
    <location>
        <begin position="1528"/>
        <end position="1549"/>
    </location>
</feature>
<feature type="region of interest" description="Disordered" evidence="7">
    <location>
        <begin position="955"/>
        <end position="1024"/>
    </location>
</feature>
<feature type="region of interest" description="Disordered" evidence="7">
    <location>
        <begin position="2762"/>
        <end position="2870"/>
    </location>
</feature>
<feature type="region of interest" description="Disordered" evidence="7">
    <location>
        <begin position="1750"/>
        <end position="1813"/>
    </location>
</feature>
<dbReference type="GO" id="GO:0007088">
    <property type="term" value="P:regulation of mitotic nuclear division"/>
    <property type="evidence" value="ECO:0007669"/>
    <property type="project" value="TreeGrafter"/>
</dbReference>
<feature type="compositionally biased region" description="Polar residues" evidence="7">
    <location>
        <begin position="1114"/>
        <end position="1127"/>
    </location>
</feature>
<evidence type="ECO:0000256" key="1">
    <source>
        <dbReference type="ARBA" id="ARBA00004123"/>
    </source>
</evidence>
<feature type="compositionally biased region" description="Basic and acidic residues" evidence="7">
    <location>
        <begin position="2587"/>
        <end position="2597"/>
    </location>
</feature>
<comment type="subcellular location">
    <subcellularLocation>
        <location evidence="1">Nucleus</location>
    </subcellularLocation>
</comment>
<feature type="region of interest" description="Disordered" evidence="7">
    <location>
        <begin position="2890"/>
        <end position="3060"/>
    </location>
</feature>
<dbReference type="Pfam" id="PF08065">
    <property type="entry name" value="KI67R"/>
    <property type="match status" value="15"/>
</dbReference>
<feature type="compositionally biased region" description="Polar residues" evidence="7">
    <location>
        <begin position="636"/>
        <end position="652"/>
    </location>
</feature>
<dbReference type="CDD" id="cd22673">
    <property type="entry name" value="FHA_Ki67"/>
    <property type="match status" value="1"/>
</dbReference>
<feature type="compositionally biased region" description="Basic and acidic residues" evidence="7">
    <location>
        <begin position="116"/>
        <end position="126"/>
    </location>
</feature>
<feature type="compositionally biased region" description="Polar residues" evidence="7">
    <location>
        <begin position="2647"/>
        <end position="2664"/>
    </location>
</feature>
<evidence type="ECO:0000256" key="6">
    <source>
        <dbReference type="ARBA" id="ARBA00023306"/>
    </source>
</evidence>
<keyword evidence="2" id="KW-1017">Isopeptide bond</keyword>
<feature type="compositionally biased region" description="Basic and acidic residues" evidence="7">
    <location>
        <begin position="2556"/>
        <end position="2580"/>
    </location>
</feature>
<reference evidence="9" key="1">
    <citation type="submission" date="2025-08" db="UniProtKB">
        <authorList>
            <consortium name="Ensembl"/>
        </authorList>
    </citation>
    <scope>IDENTIFICATION</scope>
</reference>
<feature type="region of interest" description="Disordered" evidence="7">
    <location>
        <begin position="2421"/>
        <end position="2714"/>
    </location>
</feature>
<dbReference type="Ensembl" id="ENSMSIT00000037443.1">
    <property type="protein sequence ID" value="ENSMSIP00000029707.1"/>
    <property type="gene ID" value="ENSMSIG00000024930.1"/>
</dbReference>
<reference evidence="9" key="2">
    <citation type="submission" date="2025-09" db="UniProtKB">
        <authorList>
            <consortium name="Ensembl"/>
        </authorList>
    </citation>
    <scope>IDENTIFICATION</scope>
</reference>
<sequence>MASSAHLVTIKRSGDDGAHFPLSLSSCLFGRSIECDIRIQLPVVSKRHCKIEVKEQEAILYNFSSTNPTRVNGATIDEPVRLRHGDIITIIDRSFRYEDGNHEDGSKPTEFPGKSLGKEPSRRASRDSFCADPDGEGQDTKASKMTASRRSFVHAKGLSADSPASDGSKYSVSQDSSGHVEQHTGRNIVEPTSGDLFKKSRATGSSYREPKSSPAQSLSNSNEKESPFEKLYQSMKEELDVKSQKSCRKSEPQPDRAAEESRETQLLVSGKARAKSSGSTPVTAASSPKVGKISTERWHGGMVPVQTSTETAKMKTPVRHSQQLKDEDSRVTGRRHSVNLDEGESDQAVHKIVTPGKLATRNQAAVEAGDVASPNDTPEHSSSKKRSIPAKVEAPSAETQKRLSLTQRLVPDEKKTPKGSFSKPEKLATAAEQTCSGLPGLSSIDISNFGDSINKSEGMPMKRRRVSFGGHLRPELFDENLPPNTPLKRGETPTKRKSLGTHSPAVLKTIIKERPQSPGKQESPGITPPRTKDQRRRSGRTSSGSKFLCETDIPKKAGRKSGNLPAKRASISRSQHGILQMICSKRRSGASEANLIVAKSWADVVKLGVKQTQTKVVKHVPQKQTSKKQRRPSTPKKPTSNLHNQFTTGHANSPCTIVVGRAQIEKVSVPARPYKMLNNLMLNRKVDFSEDLSGLTEMFKTPVKEKQQQMSDTGSVLSNSANLSERQLQVTNSGDIPEPITTEILGEKVLSSTRNAAKQQSDRYSASPTLRRRSIKHENTVQTPKSVHNITELEKKTPVSETEPLKTASSVSKLRRSRELRHTLVETMNEKTEAVLAENTTARHLRGTFREQKVDQQVQDNENTPQRCKESGELSEGSEKTSARRSSARKQKPTKDLLGSQMVTQTADYAEELLSQGQGTIQNLEESMHMQNTSISEDQGITKKKVNMMVYATKETHSPKTPGKKTQPLEGPAGLKEHFETPNPKDKPITEDRTRVPCKSPQVTTENITTNTKPQTSTSGKKVDMKEELSALTKLIHMPGESRHNPKILKLECEDIKALKQSENEMLTSTVNGSKRTLEKSKKKAQPLEDLTGFQELFTSPVPTNVITKMPSKSPHTQPVRTPASTKRLSKTGLSKVDVRQEPSTLGKRTKSPGRAPGTPAPVQEENDSTAFMETPKQKLDFAENLSESKRRSRTSKNRSQPLEDLDGFQELFQTPAGANDSVTVEESAKISLESSQAEPVKTPASTKRRSKMSLMKVDMKELSILEKQTQSRGRDAGTPAPMQEENGTTAIIETPKQKLDFIGNSTGHKRRPRTPKIRAQPLEDLDGFQELFQTPAGANDSVTVEESVKMSLESSQEEPVRTPASTKRLSKTGLSKVDVREDPSTLGKKPKSPGRAPGTPAPVQEENDCTAYMETPKQKLESIENLTGLRKQSRTPKDITGFQESFQIPDYANGPLVVVKTKKMFFNSPQPESAITRKIRERQSRASISKIDVKEELLESEEHLQLGEGVDTLQVSTNNKVIRSSRKPAKRKLDSTAGMPNSKRMRCSSKDNTPCLEDLNGFQELFQMPGYANDSLTTGISTMLARSPQLGPVRTQINKKSLPKIILRKMDVTEELSGLWKQSLGRVHTTPVQEDNAIKAIMEIPKETLQTAADGTRLTRQPQTPKEKVQPLEDHGAFQELFQTSRYCSDPLIGNKQTRMSLRSPQPGFVRTPRTSKRLAKTSVGNIAVREKISPVSLPQCATGEVVHIPIGPEDDTENKGVKESTPQTLDSSASRTVSKRQRGAHEERPQFSGDLFHPQELFQTPASGKDPVTVDETTKIALQSPQPGHIINPASMKRQSNMSLRKDMREFSILEKQTQSQVRDAGTPAPMQEENGTTAIMETPKQKLDFIGNSTGHKRRPRTPKNRAQPLEDLDGFQELFQTPAGASDPVSVEESAKISLASSQAEPVRSPASTKRRSKTGLSKVDVRQEPSTLGKRMKSLGRAPGTPAPVQEENDSTAFMETPKQKLDFAENSSGSKRRSRTSKNRAQPLEDLDGFQELFQTPAGANDSVTVEESVKMSLESSQAEPVKTPASTKRLSKTGLSKVDVREDPSTLGKKPKSPGRAPGTPAPVQEENDSTAFMETPKQKLDFAENSSGSKRRSGTSKNRAQPLEDLDGFQELFQTPAGASNPVSVEDSAKISLESSQAEPVRTPASTKRLSKTGLNKMDVRGGHSPLSKSSCASQKVMQTLTLGEDHGRETKDGKVLLAQKLEPAIYVTRGKRQQRSCKKRSQSPEDLSGLQEVFQTSGHNKDSVTVDNLAKLPSSSPPPEPTDTSVTSRRQARTGLRKVHVKSELSGDIMHPQISGEIVDLPREPGEGKVIKTRKQSVKRKLDTEVNVPRSKRQRITRAEKTLEDLPGFQELCQAPSLVMDSVIVEKTTKMPSKSPEPVDTTSETQARRRLRRLVVTEEPIPQRKTTRVVRQTRNTQKGPISDNQGMEEFKESSVQKQDPSVSLTGRRNQPRTVKEKTQPLEELTSFQEETAKRISSKSPQPEEKETLAGLKRQLRIQLINDGVKEEPTAQRKQPSRETRNTLKEPVGDSINVEEVKKSTKQKIDPVASVPVSKRPRRVPKEKAQALELAGLKGPIQTLGHTEESASDKGPTQMPCNSLQPEQVDSFQSSPRRPRTRRGKVEADEEPSAVRKTVSTSRQTMRSRKVPEIGNNGTQVSKASIKQTLDTVAKVTGSRRQLRTHKDGVQPLEVLGDSKEITQISDHSEKLAHDTSILKSTQQQKPDSVKPLRTCRRVLRASKEDPKEVLVDTRDHATLQSKSNPLLSPKRKSARDGSIVRTRALRSLAPKQEATNEKPVPEKKRAASSKRHVSPEPVKMKHLRIVSNKLESVEEQVSTVMKTEEMEAKRENPVTPDQNSRYRKKTNVKQPRPKFDASAENVGIKKNEKTMKTASQETELQNPDDGAKKSTSRGKVSGKRTCLRSRGTTEMPQPCEAEEKTSKPAAEILIKPQEDKRVSGESDVRCLRSRKTRVALDSEPKPRVTRGTKKDAKTLKEDEDTVCTKKLRTRS</sequence>
<dbReference type="GO" id="GO:0005730">
    <property type="term" value="C:nucleolus"/>
    <property type="evidence" value="ECO:0007669"/>
    <property type="project" value="Ensembl"/>
</dbReference>